<evidence type="ECO:0000313" key="11">
    <source>
        <dbReference type="Proteomes" id="UP000262882"/>
    </source>
</evidence>
<feature type="chain" id="PRO_5017011537" evidence="8">
    <location>
        <begin position="32"/>
        <end position="453"/>
    </location>
</feature>
<feature type="active site" description="Charge relay system" evidence="5">
    <location>
        <position position="106"/>
    </location>
</feature>
<protein>
    <submittedName>
        <fullName evidence="10">Peptidase S8</fullName>
    </submittedName>
</protein>
<dbReference type="GO" id="GO:0006508">
    <property type="term" value="P:proteolysis"/>
    <property type="evidence" value="ECO:0007669"/>
    <property type="project" value="UniProtKB-KW"/>
</dbReference>
<keyword evidence="11" id="KW-1185">Reference proteome</keyword>
<reference evidence="10 11" key="1">
    <citation type="submission" date="2018-08" db="EMBL/GenBank/DDBJ databases">
        <title>Actinomadura spongicola sp. nov., isolated from marine sponge Leucetta chagosensis.</title>
        <authorList>
            <person name="Li L."/>
            <person name="Lin H.W."/>
        </authorList>
    </citation>
    <scope>NUCLEOTIDE SEQUENCE [LARGE SCALE GENOMIC DNA]</scope>
    <source>
        <strain evidence="10 11">LHW52907</strain>
    </source>
</reference>
<evidence type="ECO:0000256" key="4">
    <source>
        <dbReference type="ARBA" id="ARBA00022825"/>
    </source>
</evidence>
<dbReference type="Pfam" id="PF00082">
    <property type="entry name" value="Peptidase_S8"/>
    <property type="match status" value="1"/>
</dbReference>
<feature type="compositionally biased region" description="Pro residues" evidence="6">
    <location>
        <begin position="406"/>
        <end position="453"/>
    </location>
</feature>
<keyword evidence="7" id="KW-1133">Transmembrane helix</keyword>
<evidence type="ECO:0000256" key="1">
    <source>
        <dbReference type="ARBA" id="ARBA00011073"/>
    </source>
</evidence>
<dbReference type="InterPro" id="IPR036852">
    <property type="entry name" value="Peptidase_S8/S53_dom_sf"/>
</dbReference>
<name>A0A372GE29_9ACTN</name>
<evidence type="ECO:0000256" key="7">
    <source>
        <dbReference type="SAM" id="Phobius"/>
    </source>
</evidence>
<dbReference type="PROSITE" id="PS00136">
    <property type="entry name" value="SUBTILASE_ASP"/>
    <property type="match status" value="1"/>
</dbReference>
<dbReference type="GO" id="GO:0004252">
    <property type="term" value="F:serine-type endopeptidase activity"/>
    <property type="evidence" value="ECO:0007669"/>
    <property type="project" value="UniProtKB-UniRule"/>
</dbReference>
<feature type="active site" description="Charge relay system" evidence="5">
    <location>
        <position position="66"/>
    </location>
</feature>
<keyword evidence="3 5" id="KW-0378">Hydrolase</keyword>
<dbReference type="InterPro" id="IPR015500">
    <property type="entry name" value="Peptidase_S8_subtilisin-rel"/>
</dbReference>
<gene>
    <name evidence="10" type="ORF">D0T12_21640</name>
</gene>
<comment type="caution">
    <text evidence="10">The sequence shown here is derived from an EMBL/GenBank/DDBJ whole genome shotgun (WGS) entry which is preliminary data.</text>
</comment>
<feature type="region of interest" description="Disordered" evidence="6">
    <location>
        <begin position="385"/>
        <end position="453"/>
    </location>
</feature>
<keyword evidence="7" id="KW-0472">Membrane</keyword>
<dbReference type="PANTHER" id="PTHR43806">
    <property type="entry name" value="PEPTIDASE S8"/>
    <property type="match status" value="1"/>
</dbReference>
<evidence type="ECO:0000256" key="3">
    <source>
        <dbReference type="ARBA" id="ARBA00022801"/>
    </source>
</evidence>
<evidence type="ECO:0000256" key="5">
    <source>
        <dbReference type="PROSITE-ProRule" id="PRU01240"/>
    </source>
</evidence>
<dbReference type="Proteomes" id="UP000262882">
    <property type="component" value="Unassembled WGS sequence"/>
</dbReference>
<dbReference type="Gene3D" id="3.40.50.200">
    <property type="entry name" value="Peptidase S8/S53 domain"/>
    <property type="match status" value="1"/>
</dbReference>
<sequence length="453" mass="47337">MQMLRRSRKVARSVLALLIVGAIAWPSSASAAPKPRPDQWWFKSWGVQSHLWPLSAGTGITIALIDTGVQANLPELQGVVLSGIDLENGTADGRQDLDRFNTPPGHGTAMASLIAAQGGRTGLVGVAPEVKILPIVAHSNDAYAKGIRYAADRGTQVINLSQAIPGPCPRNLQEAIAYALEKDVVIVVGAGNDGDGANSSNAPANCMGVLSVGAVDSKFSPWVKTQRQPYVKVAAPGVDMRVLLKDGELYRGKGTSDAAAVTSAAVALIRAKHPNMKNREVVRQLIASALDIGEKGKDDLTGYGIIRPYRPLAGKAPRGTANPVFDEFDRWRKTHEPQESKSAAPAASEDDDSSASLIVWIAVILAIGAGAGVFGFFFSRRKRGGPPPMGPGSGFGAPQAFGQQPPGGPGGPYPPVPPQGGPPHYQPHPPAPPGQRPPGQWPPGGAPPARPPQ</sequence>
<evidence type="ECO:0000256" key="2">
    <source>
        <dbReference type="ARBA" id="ARBA00022670"/>
    </source>
</evidence>
<evidence type="ECO:0000256" key="8">
    <source>
        <dbReference type="SAM" id="SignalP"/>
    </source>
</evidence>
<dbReference type="PRINTS" id="PR00723">
    <property type="entry name" value="SUBTILISIN"/>
</dbReference>
<evidence type="ECO:0000313" key="10">
    <source>
        <dbReference type="EMBL" id="RFS83625.1"/>
    </source>
</evidence>
<comment type="similarity">
    <text evidence="1 5">Belongs to the peptidase S8 family.</text>
</comment>
<evidence type="ECO:0000259" key="9">
    <source>
        <dbReference type="Pfam" id="PF00082"/>
    </source>
</evidence>
<keyword evidence="2 5" id="KW-0645">Protease</keyword>
<keyword evidence="7" id="KW-0812">Transmembrane</keyword>
<dbReference type="PANTHER" id="PTHR43806:SF11">
    <property type="entry name" value="CEREVISIN-RELATED"/>
    <property type="match status" value="1"/>
</dbReference>
<accession>A0A372GE29</accession>
<keyword evidence="4 5" id="KW-0720">Serine protease</keyword>
<keyword evidence="8" id="KW-0732">Signal</keyword>
<dbReference type="AlphaFoldDB" id="A0A372GE29"/>
<dbReference type="InterPro" id="IPR023827">
    <property type="entry name" value="Peptidase_S8_Asp-AS"/>
</dbReference>
<feature type="transmembrane region" description="Helical" evidence="7">
    <location>
        <begin position="357"/>
        <end position="379"/>
    </location>
</feature>
<feature type="domain" description="Peptidase S8/S53" evidence="9">
    <location>
        <begin position="57"/>
        <end position="304"/>
    </location>
</feature>
<feature type="signal peptide" evidence="8">
    <location>
        <begin position="1"/>
        <end position="31"/>
    </location>
</feature>
<feature type="active site" description="Charge relay system" evidence="5">
    <location>
        <position position="256"/>
    </location>
</feature>
<dbReference type="InterPro" id="IPR050131">
    <property type="entry name" value="Peptidase_S8_subtilisin-like"/>
</dbReference>
<dbReference type="InterPro" id="IPR000209">
    <property type="entry name" value="Peptidase_S8/S53_dom"/>
</dbReference>
<dbReference type="PROSITE" id="PS51892">
    <property type="entry name" value="SUBTILASE"/>
    <property type="match status" value="1"/>
</dbReference>
<organism evidence="10 11">
    <name type="scientific">Actinomadura spongiicola</name>
    <dbReference type="NCBI Taxonomy" id="2303421"/>
    <lineage>
        <taxon>Bacteria</taxon>
        <taxon>Bacillati</taxon>
        <taxon>Actinomycetota</taxon>
        <taxon>Actinomycetes</taxon>
        <taxon>Streptosporangiales</taxon>
        <taxon>Thermomonosporaceae</taxon>
        <taxon>Actinomadura</taxon>
    </lineage>
</organism>
<dbReference type="EMBL" id="QVNQ01000006">
    <property type="protein sequence ID" value="RFS83625.1"/>
    <property type="molecule type" value="Genomic_DNA"/>
</dbReference>
<dbReference type="SUPFAM" id="SSF52743">
    <property type="entry name" value="Subtilisin-like"/>
    <property type="match status" value="1"/>
</dbReference>
<evidence type="ECO:0000256" key="6">
    <source>
        <dbReference type="SAM" id="MobiDB-lite"/>
    </source>
</evidence>
<proteinExistence type="inferred from homology"/>